<proteinExistence type="predicted"/>
<name>A0A973WI68_9BRAD</name>
<evidence type="ECO:0000313" key="1">
    <source>
        <dbReference type="EMBL" id="NVL04822.1"/>
    </source>
</evidence>
<protein>
    <recommendedName>
        <fullName evidence="2">Transcriptional regulator, AbiEi antitoxin, Type IV TA system</fullName>
    </recommendedName>
</protein>
<dbReference type="Pfam" id="PF19570">
    <property type="entry name" value="DUF6088"/>
    <property type="match status" value="1"/>
</dbReference>
<dbReference type="AlphaFoldDB" id="A0A973WI68"/>
<gene>
    <name evidence="1" type="ORF">HU230_03460</name>
</gene>
<organism evidence="1">
    <name type="scientific">Bradyrhizobium quebecense</name>
    <dbReference type="NCBI Taxonomy" id="2748629"/>
    <lineage>
        <taxon>Bacteria</taxon>
        <taxon>Pseudomonadati</taxon>
        <taxon>Pseudomonadota</taxon>
        <taxon>Alphaproteobacteria</taxon>
        <taxon>Hyphomicrobiales</taxon>
        <taxon>Nitrobacteraceae</taxon>
        <taxon>Bradyrhizobium</taxon>
    </lineage>
</organism>
<accession>A0A973WI68</accession>
<dbReference type="EMBL" id="JABWSX010000001">
    <property type="protein sequence ID" value="NVL04822.1"/>
    <property type="molecule type" value="Genomic_DNA"/>
</dbReference>
<evidence type="ECO:0008006" key="2">
    <source>
        <dbReference type="Google" id="ProtNLM"/>
    </source>
</evidence>
<reference evidence="1" key="1">
    <citation type="submission" date="2020-06" db="EMBL/GenBank/DDBJ databases">
        <title>Whole Genome Sequence of Bradyrhizobium sp. Strain 66S1MB.</title>
        <authorList>
            <person name="Bromfield E."/>
            <person name="Cloutier S."/>
        </authorList>
    </citation>
    <scope>NUCLEOTIDE SEQUENCE</scope>
    <source>
        <strain evidence="1">66S1MB</strain>
    </source>
</reference>
<dbReference type="RefSeq" id="WP_176528995.1">
    <property type="nucleotide sequence ID" value="NZ_CP088022.1"/>
</dbReference>
<sequence length="222" mass="24626">MAGTATQIYDRMSHDAQPSKVWTARDFADTGSRSAVDVALHRLRSDKKIRRIDQGLYDLPRTNRLTNKISPPDYKSVIQAVARRDGARVLVDGITAANNLGLTNAVPAKVVVWTDARVKPIRLDKMVIDFKKVASSRLVWADRPAAQLVQALIWLRDVLPSDDDKIAKRLTSILNDGDDGQRMRRDLQDHLGDLPDWLVPLVKDILKSDATPPDPPSPASAP</sequence>
<dbReference type="InterPro" id="IPR045738">
    <property type="entry name" value="DUF6088"/>
</dbReference>
<comment type="caution">
    <text evidence="1">The sequence shown here is derived from an EMBL/GenBank/DDBJ whole genome shotgun (WGS) entry which is preliminary data.</text>
</comment>